<comment type="subcellular location">
    <subcellularLocation>
        <location evidence="1">Cell projection</location>
        <location evidence="1">Cilium</location>
    </subcellularLocation>
    <subcellularLocation>
        <location evidence="2">Cytoplasm</location>
    </subcellularLocation>
</comment>
<evidence type="ECO:0000256" key="3">
    <source>
        <dbReference type="ARBA" id="ARBA00022490"/>
    </source>
</evidence>
<reference evidence="8 9" key="1">
    <citation type="submission" date="2017-11" db="EMBL/GenBank/DDBJ databases">
        <title>Genomic Encyclopedia of Archaeal and Bacterial Type Strains, Phase II (KMG-II): From Individual Species to Whole Genera.</title>
        <authorList>
            <person name="Goeker M."/>
        </authorList>
    </citation>
    <scope>NUCLEOTIDE SEQUENCE [LARGE SCALE GENOMIC DNA]</scope>
    <source>
        <strain evidence="8 9">DSM 22413</strain>
    </source>
</reference>
<dbReference type="SUPFAM" id="SSF49785">
    <property type="entry name" value="Galactose-binding domain-like"/>
    <property type="match status" value="1"/>
</dbReference>
<evidence type="ECO:0000256" key="5">
    <source>
        <dbReference type="ARBA" id="ARBA00023273"/>
    </source>
</evidence>
<proteinExistence type="predicted"/>
<sequence length="851" mass="85484">MRTSLPRATPRATLALLAATTLSLAATLPASAAGAALAARPAPALLPTPTSVPGTALPTLAGATLPSAPGARVPFVEHEAESARTDGTVLAASRAFTTVAAEASGRRAVRLAAGQHVDIVLARPANALDVRYSVPDGTTSTLAVSADGRAVTSLPLTSRYAWAYGNYPFTNDPADGGPHHVFDDAHALLGRTLPAGTTLRLAATSDGTVVDLADLELVGAPTASPAGFLDARTFGADPTGATDSGAAIQTALDAASARGTGVWLAPGTYAVTRHLVVDQVSLAGAGPWYTTLRGAGVGVYGAASPATSTGVHLSGFTIQGDTTVRDDATSDSGLGGSMGGGSTVDDVWIEHTKVGAWFDGPSSGLTLTHLRVQDTWADGINLHGGVSDTTLRDVFVRGTGDDGVALWSDQRADHGDTVDHVTVSSPVLANGFGLYGGHDNAVTHSVAADTVTQGAGIEIGNRFGSVPLSGTTTASGNLFLRTGGLVPNAPTQIGAVWVWADDAPITGKVVVSDSVLADSSFAGVQVDGSSVTGLSVSRVAVAKAGSSALQLSAAGSGTFSSVVATGLGTVGVEDCASGFVVRRTGLNLGWSSSRCGLPAAGQLVLDQPDGVGFGFQSLGSTTTRTLTITNPGPEPVTVQQVLPPAGFTVTHGCATIAVGGACELGLAFAPTASKNYSGLVTVDSTSPAGPYVVMLTGVGFDPDGDLALGRATTATSQVNDWYGPAKLVDGDAGSGNGYWESDNAAGLPQSATVDLGQTTTVRRVVLSLPPSWGVRDQTITVSADGVPVAGVTSTALRDPAQPDRYTFDSGVDDDAVTLTFPAVEAQHLTFTVSSNTGSAGAQLSEIAVYAH</sequence>
<accession>A0A2M8WT42</accession>
<dbReference type="InterPro" id="IPR033801">
    <property type="entry name" value="CBM6-CBM35-CBM36-like_1"/>
</dbReference>
<feature type="domain" description="F5/8 type C" evidence="7">
    <location>
        <begin position="693"/>
        <end position="851"/>
    </location>
</feature>
<dbReference type="InterPro" id="IPR013783">
    <property type="entry name" value="Ig-like_fold"/>
</dbReference>
<dbReference type="GO" id="GO:0005975">
    <property type="term" value="P:carbohydrate metabolic process"/>
    <property type="evidence" value="ECO:0007669"/>
    <property type="project" value="UniProtKB-ARBA"/>
</dbReference>
<organism evidence="8 9">
    <name type="scientific">Luteimicrobium subarcticum</name>
    <dbReference type="NCBI Taxonomy" id="620910"/>
    <lineage>
        <taxon>Bacteria</taxon>
        <taxon>Bacillati</taxon>
        <taxon>Actinomycetota</taxon>
        <taxon>Actinomycetes</taxon>
        <taxon>Micrococcales</taxon>
        <taxon>Luteimicrobium</taxon>
    </lineage>
</organism>
<dbReference type="AlphaFoldDB" id="A0A2M8WT42"/>
<comment type="caution">
    <text evidence="8">The sequence shown here is derived from an EMBL/GenBank/DDBJ whole genome shotgun (WGS) entry which is preliminary data.</text>
</comment>
<dbReference type="InterPro" id="IPR055149">
    <property type="entry name" value="Agl_cat_D2"/>
</dbReference>
<evidence type="ECO:0000256" key="4">
    <source>
        <dbReference type="ARBA" id="ARBA00023069"/>
    </source>
</evidence>
<dbReference type="Gene3D" id="2.60.40.10">
    <property type="entry name" value="Immunoglobulins"/>
    <property type="match status" value="1"/>
</dbReference>
<gene>
    <name evidence="8" type="ORF">CLV34_1489</name>
</gene>
<dbReference type="InterPro" id="IPR011050">
    <property type="entry name" value="Pectin_lyase_fold/virulence"/>
</dbReference>
<dbReference type="Pfam" id="PF22816">
    <property type="entry name" value="CatAgl_D2"/>
    <property type="match status" value="1"/>
</dbReference>
<dbReference type="Gene3D" id="2.160.20.10">
    <property type="entry name" value="Single-stranded right-handed beta-helix, Pectin lyase-like"/>
    <property type="match status" value="1"/>
</dbReference>
<keyword evidence="9" id="KW-1185">Reference proteome</keyword>
<keyword evidence="5" id="KW-0966">Cell projection</keyword>
<dbReference type="NCBIfam" id="NF012200">
    <property type="entry name" value="choice_anch_D"/>
    <property type="match status" value="1"/>
</dbReference>
<keyword evidence="4" id="KW-0969">Cilium</keyword>
<feature type="chain" id="PRO_5014818772" evidence="6">
    <location>
        <begin position="33"/>
        <end position="851"/>
    </location>
</feature>
<evidence type="ECO:0000256" key="2">
    <source>
        <dbReference type="ARBA" id="ARBA00004496"/>
    </source>
</evidence>
<dbReference type="InterPro" id="IPR006626">
    <property type="entry name" value="PbH1"/>
</dbReference>
<dbReference type="SMART" id="SM00710">
    <property type="entry name" value="PbH1"/>
    <property type="match status" value="5"/>
</dbReference>
<evidence type="ECO:0000256" key="1">
    <source>
        <dbReference type="ARBA" id="ARBA00004138"/>
    </source>
</evidence>
<dbReference type="InterPro" id="IPR008979">
    <property type="entry name" value="Galactose-bd-like_sf"/>
</dbReference>
<protein>
    <submittedName>
        <fullName evidence="8">ASPM-SPD-2-Hydin domain-containing protein</fullName>
    </submittedName>
</protein>
<keyword evidence="3" id="KW-0963">Cytoplasm</keyword>
<dbReference type="InterPro" id="IPR012334">
    <property type="entry name" value="Pectin_lyas_fold"/>
</dbReference>
<dbReference type="Pfam" id="PF00754">
    <property type="entry name" value="F5_F8_type_C"/>
    <property type="match status" value="1"/>
</dbReference>
<keyword evidence="6" id="KW-0732">Signal</keyword>
<feature type="signal peptide" evidence="6">
    <location>
        <begin position="1"/>
        <end position="32"/>
    </location>
</feature>
<evidence type="ECO:0000256" key="6">
    <source>
        <dbReference type="SAM" id="SignalP"/>
    </source>
</evidence>
<dbReference type="EMBL" id="PGTZ01000007">
    <property type="protein sequence ID" value="PJI94006.1"/>
    <property type="molecule type" value="Genomic_DNA"/>
</dbReference>
<dbReference type="Pfam" id="PF22815">
    <property type="entry name" value="CatAgl_D1"/>
    <property type="match status" value="1"/>
</dbReference>
<name>A0A2M8WT42_9MICO</name>
<dbReference type="RefSeq" id="WP_170044612.1">
    <property type="nucleotide sequence ID" value="NZ_PGTZ01000007.1"/>
</dbReference>
<dbReference type="PROSITE" id="PS50022">
    <property type="entry name" value="FA58C_3"/>
    <property type="match status" value="1"/>
</dbReference>
<dbReference type="InterPro" id="IPR053879">
    <property type="entry name" value="HYDIN_VesB_CFA65-like_Ig"/>
</dbReference>
<dbReference type="InterPro" id="IPR000421">
    <property type="entry name" value="FA58C"/>
</dbReference>
<dbReference type="Proteomes" id="UP000231586">
    <property type="component" value="Unassembled WGS sequence"/>
</dbReference>
<evidence type="ECO:0000313" key="8">
    <source>
        <dbReference type="EMBL" id="PJI94006.1"/>
    </source>
</evidence>
<evidence type="ECO:0000259" key="7">
    <source>
        <dbReference type="PROSITE" id="PS50022"/>
    </source>
</evidence>
<dbReference type="Pfam" id="PF22544">
    <property type="entry name" value="HYDIN_VesB_CFA65-like_Ig"/>
    <property type="match status" value="1"/>
</dbReference>
<dbReference type="Gene3D" id="2.60.120.260">
    <property type="entry name" value="Galactose-binding domain-like"/>
    <property type="match status" value="1"/>
</dbReference>
<dbReference type="SUPFAM" id="SSF51126">
    <property type="entry name" value="Pectin lyase-like"/>
    <property type="match status" value="1"/>
</dbReference>
<dbReference type="GO" id="GO:0005737">
    <property type="term" value="C:cytoplasm"/>
    <property type="evidence" value="ECO:0007669"/>
    <property type="project" value="UniProtKB-SubCell"/>
</dbReference>
<evidence type="ECO:0000313" key="9">
    <source>
        <dbReference type="Proteomes" id="UP000231586"/>
    </source>
</evidence>